<gene>
    <name evidence="2" type="ORF">A33Q_3358</name>
</gene>
<feature type="chain" id="PRO_5004508020" evidence="1">
    <location>
        <begin position="22"/>
        <end position="452"/>
    </location>
</feature>
<comment type="caution">
    <text evidence="2">The sequence shown here is derived from an EMBL/GenBank/DDBJ whole genome shotgun (WGS) entry which is preliminary data.</text>
</comment>
<feature type="signal peptide" evidence="1">
    <location>
        <begin position="1"/>
        <end position="21"/>
    </location>
</feature>
<keyword evidence="3" id="KW-1185">Reference proteome</keyword>
<keyword evidence="1" id="KW-0732">Signal</keyword>
<dbReference type="RefSeq" id="WP_009034654.1">
    <property type="nucleotide sequence ID" value="NZ_ALWO02000040.1"/>
</dbReference>
<dbReference type="Proteomes" id="UP000006073">
    <property type="component" value="Unassembled WGS sequence"/>
</dbReference>
<accession>S2DZD0</accession>
<evidence type="ECO:0000313" key="2">
    <source>
        <dbReference type="EMBL" id="EOZ95153.1"/>
    </source>
</evidence>
<evidence type="ECO:0000313" key="3">
    <source>
        <dbReference type="Proteomes" id="UP000006073"/>
    </source>
</evidence>
<protein>
    <submittedName>
        <fullName evidence="2">Uncharacterized protein</fullName>
    </submittedName>
</protein>
<dbReference type="eggNOG" id="COG3746">
    <property type="taxonomic scope" value="Bacteria"/>
</dbReference>
<sequence>MKVRHLACAIFLFFLLPKSFAFIGIHESDTVSVSSKVGESPFIPKPRGTDKETLEFGNWAIRETNPDTSWVRVGGAFRLNAIWTHYEGKTAPLGTFIQNEWTWDTWWLEIDAYKDGLQFAFQYRFFPTFNTHFIKFGWVGYRFNENNNLQFGITQVPFGLLTYASHNWWFQLPYYIGLEDDHQMGFNYTKKWKDWTLNAAYFLMSEPRGTNELSFGEASTARYSYDVVPIEGNNNIERHQWNIRAARQVGNAELGLSLQTHQVFNQVTSQIGRNYAAAVHYEQDYGRWNLKTQALYYSYVDVRDDAGNTLDVVQMGAYGFGTYDVASKAAMYLAGLAYDIPVSWGPIRNIQLYNNYTYMQKFNEVVLGNERVRFANTQQNVFGALVTAGHIYAYFDIARGVNHPWLTGEFGGNALGTGRGIQDVSQPVSIDNPINNRPGWNTRLNINMGYYF</sequence>
<name>S2DZD0_INDAL</name>
<dbReference type="EMBL" id="ALWO02000040">
    <property type="protein sequence ID" value="EOZ95153.1"/>
    <property type="molecule type" value="Genomic_DNA"/>
</dbReference>
<organism evidence="2 3">
    <name type="scientific">Indibacter alkaliphilus (strain CCUG 57479 / KCTC 22604 / LW1)</name>
    <dbReference type="NCBI Taxonomy" id="1189612"/>
    <lineage>
        <taxon>Bacteria</taxon>
        <taxon>Pseudomonadati</taxon>
        <taxon>Bacteroidota</taxon>
        <taxon>Cytophagia</taxon>
        <taxon>Cytophagales</taxon>
        <taxon>Cyclobacteriaceae</taxon>
    </lineage>
</organism>
<dbReference type="AlphaFoldDB" id="S2DZD0"/>
<evidence type="ECO:0000256" key="1">
    <source>
        <dbReference type="SAM" id="SignalP"/>
    </source>
</evidence>
<proteinExistence type="predicted"/>
<dbReference type="STRING" id="1189612.A33Q_3358"/>
<reference evidence="2 3" key="1">
    <citation type="journal article" date="2013" name="Genome Announc.">
        <title>Draft Genome Sequence of Indibacter alkaliphilus Strain LW1T, Isolated from Lonar Lake, a Haloalkaline Lake in the Buldana District of Maharashtra, India.</title>
        <authorList>
            <person name="Singh A."/>
            <person name="Kumar Jangir P."/>
            <person name="Sharma R."/>
            <person name="Singh A."/>
            <person name="Kumar Pinnaka A."/>
            <person name="Shivaji S."/>
        </authorList>
    </citation>
    <scope>NUCLEOTIDE SEQUENCE [LARGE SCALE GENOMIC DNA]</scope>
    <source>
        <strain evidence="3">CCUG 57479 / KCTC 22604 / LW1</strain>
    </source>
</reference>
<dbReference type="SUPFAM" id="SSF56935">
    <property type="entry name" value="Porins"/>
    <property type="match status" value="1"/>
</dbReference>